<dbReference type="EMBL" id="HBIX01013450">
    <property type="protein sequence ID" value="CAE0717194.1"/>
    <property type="molecule type" value="Transcribed_RNA"/>
</dbReference>
<feature type="compositionally biased region" description="Basic and acidic residues" evidence="1">
    <location>
        <begin position="1"/>
        <end position="11"/>
    </location>
</feature>
<reference evidence="2" key="1">
    <citation type="submission" date="2021-01" db="EMBL/GenBank/DDBJ databases">
        <authorList>
            <person name="Corre E."/>
            <person name="Pelletier E."/>
            <person name="Niang G."/>
            <person name="Scheremetjew M."/>
            <person name="Finn R."/>
            <person name="Kale V."/>
            <person name="Holt S."/>
            <person name="Cochrane G."/>
            <person name="Meng A."/>
            <person name="Brown T."/>
            <person name="Cohen L."/>
        </authorList>
    </citation>
    <scope>NUCLEOTIDE SEQUENCE</scope>
    <source>
        <strain evidence="2">10249 10 AB</strain>
    </source>
</reference>
<evidence type="ECO:0000256" key="1">
    <source>
        <dbReference type="SAM" id="MobiDB-lite"/>
    </source>
</evidence>
<accession>A0A7S4AIS2</accession>
<protein>
    <submittedName>
        <fullName evidence="2">Uncharacterized protein</fullName>
    </submittedName>
</protein>
<proteinExistence type="predicted"/>
<evidence type="ECO:0000313" key="2">
    <source>
        <dbReference type="EMBL" id="CAE0717194.1"/>
    </source>
</evidence>
<feature type="compositionally biased region" description="Acidic residues" evidence="1">
    <location>
        <begin position="90"/>
        <end position="103"/>
    </location>
</feature>
<dbReference type="AlphaFoldDB" id="A0A7S4AIS2"/>
<name>A0A7S4AIS2_9STRA</name>
<organism evidence="2">
    <name type="scientific">Pseudo-nitzschia australis</name>
    <dbReference type="NCBI Taxonomy" id="44445"/>
    <lineage>
        <taxon>Eukaryota</taxon>
        <taxon>Sar</taxon>
        <taxon>Stramenopiles</taxon>
        <taxon>Ochrophyta</taxon>
        <taxon>Bacillariophyta</taxon>
        <taxon>Bacillariophyceae</taxon>
        <taxon>Bacillariophycidae</taxon>
        <taxon>Bacillariales</taxon>
        <taxon>Bacillariaceae</taxon>
        <taxon>Pseudo-nitzschia</taxon>
    </lineage>
</organism>
<feature type="region of interest" description="Disordered" evidence="1">
    <location>
        <begin position="1"/>
        <end position="45"/>
    </location>
</feature>
<gene>
    <name evidence="2" type="ORF">PAUS00366_LOCUS9946</name>
</gene>
<feature type="region of interest" description="Disordered" evidence="1">
    <location>
        <begin position="90"/>
        <end position="152"/>
    </location>
</feature>
<sequence>MSLDPSEKEEILVTPQPRRSPQIGRKEWVRQQGGEVEEAKESSDEITKGYLSVAEEEEPLETIEEHAAGLDRILEYPGVEEEAIEIEEELVEDDSISSEESDFESSCGGTSSDSEDVGSGDSWSTYSFVYMESDSESESNKSDGSSMKKSRRLHFSGETCDFENFMDSWKIRGAKKGL</sequence>